<proteinExistence type="predicted"/>
<dbReference type="RefSeq" id="WP_355091493.1">
    <property type="nucleotide sequence ID" value="NZ_JBEXKW010000136.1"/>
</dbReference>
<evidence type="ECO:0000313" key="1">
    <source>
        <dbReference type="EMBL" id="MEV0707163.1"/>
    </source>
</evidence>
<organism evidence="1 2">
    <name type="scientific">Nocardia aurea</name>
    <dbReference type="NCBI Taxonomy" id="2144174"/>
    <lineage>
        <taxon>Bacteria</taxon>
        <taxon>Bacillati</taxon>
        <taxon>Actinomycetota</taxon>
        <taxon>Actinomycetes</taxon>
        <taxon>Mycobacteriales</taxon>
        <taxon>Nocardiaceae</taxon>
        <taxon>Nocardia</taxon>
    </lineage>
</organism>
<sequence>MNDQQPKFTNVAAFVEEYLGQVYQRQVSDSSETVWCDQWWRHVEAVSRLDALWRAWEQLHRDERGGLSYWLLQHADPHMSRLFDPGGPFKYCTVRNGHRDMLGPLPIESPPDGVFTDMSGERPDGWQYSSVVEFVENYLSMIYRRQVTDLSNIAWCPQWWQHKEAVVRLEALWRAWEFYRQNASQGLSTWFLKHADPQMEQLLNPAGPFKYCTVRGGHQSKVSPLPVTAAAAGLFTDPEPE</sequence>
<dbReference type="Proteomes" id="UP001551695">
    <property type="component" value="Unassembled WGS sequence"/>
</dbReference>
<dbReference type="EMBL" id="JBFAKC010000002">
    <property type="protein sequence ID" value="MEV0707163.1"/>
    <property type="molecule type" value="Genomic_DNA"/>
</dbReference>
<dbReference type="Pfam" id="PF16259">
    <property type="entry name" value="DUF4913"/>
    <property type="match status" value="2"/>
</dbReference>
<gene>
    <name evidence="1" type="ORF">AB0I48_06310</name>
</gene>
<reference evidence="1 2" key="1">
    <citation type="submission" date="2024-06" db="EMBL/GenBank/DDBJ databases">
        <title>The Natural Products Discovery Center: Release of the First 8490 Sequenced Strains for Exploring Actinobacteria Biosynthetic Diversity.</title>
        <authorList>
            <person name="Kalkreuter E."/>
            <person name="Kautsar S.A."/>
            <person name="Yang D."/>
            <person name="Bader C.D."/>
            <person name="Teijaro C.N."/>
            <person name="Fluegel L."/>
            <person name="Davis C.M."/>
            <person name="Simpson J.R."/>
            <person name="Lauterbach L."/>
            <person name="Steele A.D."/>
            <person name="Gui C."/>
            <person name="Meng S."/>
            <person name="Li G."/>
            <person name="Viehrig K."/>
            <person name="Ye F."/>
            <person name="Su P."/>
            <person name="Kiefer A.F."/>
            <person name="Nichols A."/>
            <person name="Cepeda A.J."/>
            <person name="Yan W."/>
            <person name="Fan B."/>
            <person name="Jiang Y."/>
            <person name="Adhikari A."/>
            <person name="Zheng C.-J."/>
            <person name="Schuster L."/>
            <person name="Cowan T.M."/>
            <person name="Smanski M.J."/>
            <person name="Chevrette M.G."/>
            <person name="De Carvalho L.P.S."/>
            <person name="Shen B."/>
        </authorList>
    </citation>
    <scope>NUCLEOTIDE SEQUENCE [LARGE SCALE GENOMIC DNA]</scope>
    <source>
        <strain evidence="1 2">NPDC050403</strain>
    </source>
</reference>
<evidence type="ECO:0000313" key="2">
    <source>
        <dbReference type="Proteomes" id="UP001551695"/>
    </source>
</evidence>
<accession>A0ABV3FP72</accession>
<keyword evidence="2" id="KW-1185">Reference proteome</keyword>
<name>A0ABV3FP72_9NOCA</name>
<comment type="caution">
    <text evidence="1">The sequence shown here is derived from an EMBL/GenBank/DDBJ whole genome shotgun (WGS) entry which is preliminary data.</text>
</comment>
<dbReference type="InterPro" id="IPR032584">
    <property type="entry name" value="DUF4913"/>
</dbReference>
<protein>
    <submittedName>
        <fullName evidence="1">DUF4913 domain-containing protein</fullName>
    </submittedName>
</protein>